<comment type="caution">
    <text evidence="3">The sequence shown here is derived from an EMBL/GenBank/DDBJ whole genome shotgun (WGS) entry which is preliminary data.</text>
</comment>
<reference evidence="3" key="1">
    <citation type="submission" date="2023-03" db="EMBL/GenBank/DDBJ databases">
        <authorList>
            <person name="Steffen K."/>
            <person name="Cardenas P."/>
        </authorList>
    </citation>
    <scope>NUCLEOTIDE SEQUENCE</scope>
</reference>
<gene>
    <name evidence="3" type="ORF">GBAR_LOCUS29908</name>
</gene>
<dbReference type="PANTHER" id="PTHR48207">
    <property type="entry name" value="SUCCINATE--HYDROXYMETHYLGLUTARATE COA-TRANSFERASE"/>
    <property type="match status" value="1"/>
</dbReference>
<keyword evidence="2" id="KW-0808">Transferase</keyword>
<protein>
    <submittedName>
        <fullName evidence="3">Succinate--hydroxymethylglutarate CoA-transferase</fullName>
    </submittedName>
</protein>
<comment type="similarity">
    <text evidence="1">Belongs to the CoA-transferase III family.</text>
</comment>
<evidence type="ECO:0000313" key="3">
    <source>
        <dbReference type="EMBL" id="CAI8054823.1"/>
    </source>
</evidence>
<evidence type="ECO:0000256" key="1">
    <source>
        <dbReference type="ARBA" id="ARBA00008383"/>
    </source>
</evidence>
<sequence>MEMTNVIAGPAGGKCLGDLGADIIKFEPPYGDISRPAGMQYFLYLNSNKRSVSADTKTPEGQEVAQKIAAEADIMLANMRPGATDRMGLSAENLERLNPGLIQAHTTAFGWSGPYAHRPGVDPLAQAWMGLQFAQGGRGNPPVFLAQLAPTDFSSGGMVALGAIMALYARERTGVAQKVDCNLLNSGAVLREDDFLRYEGKTSPPIADGGQYGLSALHRLFETEEGWLPPSDDRFSSSAKRVEHDDILWDILTEAFAQGMAYEWVRRLRKAGVRCADVTERYNVGYFEDEHVLASGMVAEYDHVTYGRMHYFANGIMFGETQGINGRPTPLLGEHNREKLAALGYSQSEIDELYEKGILTTEEPRKA</sequence>
<accession>A0AA35TUR8</accession>
<dbReference type="InterPro" id="IPR050483">
    <property type="entry name" value="CoA-transferase_III_domain"/>
</dbReference>
<evidence type="ECO:0000313" key="4">
    <source>
        <dbReference type="Proteomes" id="UP001174909"/>
    </source>
</evidence>
<dbReference type="EMBL" id="CASHTH010004210">
    <property type="protein sequence ID" value="CAI8054823.1"/>
    <property type="molecule type" value="Genomic_DNA"/>
</dbReference>
<dbReference type="InterPro" id="IPR023606">
    <property type="entry name" value="CoA-Trfase_III_dom_1_sf"/>
</dbReference>
<dbReference type="Pfam" id="PF02515">
    <property type="entry name" value="CoA_transf_3"/>
    <property type="match status" value="2"/>
</dbReference>
<keyword evidence="4" id="KW-1185">Reference proteome</keyword>
<evidence type="ECO:0000256" key="2">
    <source>
        <dbReference type="ARBA" id="ARBA00022679"/>
    </source>
</evidence>
<dbReference type="SUPFAM" id="SSF89796">
    <property type="entry name" value="CoA-transferase family III (CaiB/BaiF)"/>
    <property type="match status" value="1"/>
</dbReference>
<proteinExistence type="inferred from homology"/>
<dbReference type="AlphaFoldDB" id="A0AA35TUR8"/>
<dbReference type="Proteomes" id="UP001174909">
    <property type="component" value="Unassembled WGS sequence"/>
</dbReference>
<dbReference type="InterPro" id="IPR003673">
    <property type="entry name" value="CoA-Trfase_fam_III"/>
</dbReference>
<dbReference type="InterPro" id="IPR044855">
    <property type="entry name" value="CoA-Trfase_III_dom3_sf"/>
</dbReference>
<organism evidence="3 4">
    <name type="scientific">Geodia barretti</name>
    <name type="common">Barrett's horny sponge</name>
    <dbReference type="NCBI Taxonomy" id="519541"/>
    <lineage>
        <taxon>Eukaryota</taxon>
        <taxon>Metazoa</taxon>
        <taxon>Porifera</taxon>
        <taxon>Demospongiae</taxon>
        <taxon>Heteroscleromorpha</taxon>
        <taxon>Tetractinellida</taxon>
        <taxon>Astrophorina</taxon>
        <taxon>Geodiidae</taxon>
        <taxon>Geodia</taxon>
    </lineage>
</organism>
<dbReference type="GO" id="GO:0008410">
    <property type="term" value="F:CoA-transferase activity"/>
    <property type="evidence" value="ECO:0007669"/>
    <property type="project" value="TreeGrafter"/>
</dbReference>
<name>A0AA35TUR8_GEOBA</name>
<dbReference type="Gene3D" id="3.40.50.10540">
    <property type="entry name" value="Crotonobetainyl-coa:carnitine coa-transferase, domain 1"/>
    <property type="match status" value="2"/>
</dbReference>
<dbReference type="PANTHER" id="PTHR48207:SF3">
    <property type="entry name" value="SUCCINATE--HYDROXYMETHYLGLUTARATE COA-TRANSFERASE"/>
    <property type="match status" value="1"/>
</dbReference>
<dbReference type="Gene3D" id="3.30.1540.10">
    <property type="entry name" value="formyl-coa transferase, domain 3"/>
    <property type="match status" value="1"/>
</dbReference>